<organism evidence="5 6">
    <name type="scientific">Candidatus Cryptobacteroides faecavium</name>
    <dbReference type="NCBI Taxonomy" id="2840762"/>
    <lineage>
        <taxon>Bacteria</taxon>
        <taxon>Pseudomonadati</taxon>
        <taxon>Bacteroidota</taxon>
        <taxon>Bacteroidia</taxon>
        <taxon>Bacteroidales</taxon>
        <taxon>Candidatus Cryptobacteroides</taxon>
    </lineage>
</organism>
<dbReference type="EMBL" id="JADIMB010000099">
    <property type="protein sequence ID" value="MBO8471486.1"/>
    <property type="molecule type" value="Genomic_DNA"/>
</dbReference>
<dbReference type="Pfam" id="PF00535">
    <property type="entry name" value="Glycos_transf_2"/>
    <property type="match status" value="1"/>
</dbReference>
<sequence>MKTAVVILNWNGEKFLQKFLPGLLHSVQGKDAEVIVADNASTDGSMRLMLYDFPKVKTIRFSKNYGFTGGYNRALFQTDAQYYVLINSDIEVHDGWLDPLVEWMDTHPECGICAPKLHSYRDRDMFEYAGAAGGYIDRFGYPFCRGRVLGRVEKDRGQYDTAEPVFWASGACLMVRSALYRKLGGLDERFFAHQEEIDLCWRAQLEGYSIVTVPGSTVWHVGGGTLPADSPWKLYLNFRNNLLMLENNLGKTYALWLYYGTGAIPGYLRPKGGNRKDFSPSEAAEEGARKAGRTIFRRMLLDGCTAAVYLMTFRFRYFSAVFKAHRDFRKMRKAPDIAQTAGYLTEKGAGVSIRGFYRKWMIPRALLHIDIKL</sequence>
<reference evidence="5" key="2">
    <citation type="journal article" date="2021" name="PeerJ">
        <title>Extensive microbial diversity within the chicken gut microbiome revealed by metagenomics and culture.</title>
        <authorList>
            <person name="Gilroy R."/>
            <person name="Ravi A."/>
            <person name="Getino M."/>
            <person name="Pursley I."/>
            <person name="Horton D.L."/>
            <person name="Alikhan N.F."/>
            <person name="Baker D."/>
            <person name="Gharbi K."/>
            <person name="Hall N."/>
            <person name="Watson M."/>
            <person name="Adriaenssens E.M."/>
            <person name="Foster-Nyarko E."/>
            <person name="Jarju S."/>
            <person name="Secka A."/>
            <person name="Antonio M."/>
            <person name="Oren A."/>
            <person name="Chaudhuri R.R."/>
            <person name="La Ragione R."/>
            <person name="Hildebrand F."/>
            <person name="Pallen M.J."/>
        </authorList>
    </citation>
    <scope>NUCLEOTIDE SEQUENCE</scope>
    <source>
        <strain evidence="5">B2-22910</strain>
    </source>
</reference>
<evidence type="ECO:0000259" key="4">
    <source>
        <dbReference type="Pfam" id="PF00535"/>
    </source>
</evidence>
<evidence type="ECO:0000256" key="2">
    <source>
        <dbReference type="ARBA" id="ARBA00022676"/>
    </source>
</evidence>
<dbReference type="CDD" id="cd04186">
    <property type="entry name" value="GT_2_like_c"/>
    <property type="match status" value="1"/>
</dbReference>
<keyword evidence="3" id="KW-0808">Transferase</keyword>
<dbReference type="AlphaFoldDB" id="A0A9D9IG76"/>
<dbReference type="SUPFAM" id="SSF53448">
    <property type="entry name" value="Nucleotide-diphospho-sugar transferases"/>
    <property type="match status" value="1"/>
</dbReference>
<protein>
    <submittedName>
        <fullName evidence="5">Glycosyltransferase family 2 protein</fullName>
    </submittedName>
</protein>
<evidence type="ECO:0000256" key="1">
    <source>
        <dbReference type="ARBA" id="ARBA00006739"/>
    </source>
</evidence>
<feature type="domain" description="Glycosyltransferase 2-like" evidence="4">
    <location>
        <begin position="5"/>
        <end position="124"/>
    </location>
</feature>
<gene>
    <name evidence="5" type="ORF">IAB82_06805</name>
</gene>
<accession>A0A9D9IG76</accession>
<keyword evidence="2" id="KW-0328">Glycosyltransferase</keyword>
<dbReference type="InterPro" id="IPR001173">
    <property type="entry name" value="Glyco_trans_2-like"/>
</dbReference>
<name>A0A9D9IG76_9BACT</name>
<evidence type="ECO:0000313" key="5">
    <source>
        <dbReference type="EMBL" id="MBO8471486.1"/>
    </source>
</evidence>
<proteinExistence type="inferred from homology"/>
<dbReference type="Proteomes" id="UP000823603">
    <property type="component" value="Unassembled WGS sequence"/>
</dbReference>
<dbReference type="PANTHER" id="PTHR43179">
    <property type="entry name" value="RHAMNOSYLTRANSFERASE WBBL"/>
    <property type="match status" value="1"/>
</dbReference>
<evidence type="ECO:0000256" key="3">
    <source>
        <dbReference type="ARBA" id="ARBA00022679"/>
    </source>
</evidence>
<comment type="similarity">
    <text evidence="1">Belongs to the glycosyltransferase 2 family.</text>
</comment>
<dbReference type="Gene3D" id="3.90.550.10">
    <property type="entry name" value="Spore Coat Polysaccharide Biosynthesis Protein SpsA, Chain A"/>
    <property type="match status" value="1"/>
</dbReference>
<comment type="caution">
    <text evidence="5">The sequence shown here is derived from an EMBL/GenBank/DDBJ whole genome shotgun (WGS) entry which is preliminary data.</text>
</comment>
<dbReference type="PANTHER" id="PTHR43179:SF12">
    <property type="entry name" value="GALACTOFURANOSYLTRANSFERASE GLFT2"/>
    <property type="match status" value="1"/>
</dbReference>
<dbReference type="GO" id="GO:0016757">
    <property type="term" value="F:glycosyltransferase activity"/>
    <property type="evidence" value="ECO:0007669"/>
    <property type="project" value="UniProtKB-KW"/>
</dbReference>
<evidence type="ECO:0000313" key="6">
    <source>
        <dbReference type="Proteomes" id="UP000823603"/>
    </source>
</evidence>
<dbReference type="InterPro" id="IPR029044">
    <property type="entry name" value="Nucleotide-diphossugar_trans"/>
</dbReference>
<reference evidence="5" key="1">
    <citation type="submission" date="2020-10" db="EMBL/GenBank/DDBJ databases">
        <authorList>
            <person name="Gilroy R."/>
        </authorList>
    </citation>
    <scope>NUCLEOTIDE SEQUENCE</scope>
    <source>
        <strain evidence="5">B2-22910</strain>
    </source>
</reference>